<dbReference type="EMBL" id="MU267651">
    <property type="protein sequence ID" value="KAH7912434.1"/>
    <property type="molecule type" value="Genomic_DNA"/>
</dbReference>
<accession>A0ACB8AGG3</accession>
<organism evidence="1 2">
    <name type="scientific">Hygrophoropsis aurantiaca</name>
    <dbReference type="NCBI Taxonomy" id="72124"/>
    <lineage>
        <taxon>Eukaryota</taxon>
        <taxon>Fungi</taxon>
        <taxon>Dikarya</taxon>
        <taxon>Basidiomycota</taxon>
        <taxon>Agaricomycotina</taxon>
        <taxon>Agaricomycetes</taxon>
        <taxon>Agaricomycetidae</taxon>
        <taxon>Boletales</taxon>
        <taxon>Coniophorineae</taxon>
        <taxon>Hygrophoropsidaceae</taxon>
        <taxon>Hygrophoropsis</taxon>
    </lineage>
</organism>
<dbReference type="Proteomes" id="UP000790377">
    <property type="component" value="Unassembled WGS sequence"/>
</dbReference>
<sequence length="509" mass="56333">MNRTTHHPIFSLEEVFSIIFRYCATPSGSPCTTLQIVDYGALHSDYGTLASVARTCRSFHEPALDVLYSRVDIACLVQCLPQDLWYKDESLVLHFRRTMELQDWDHFLRYSRRVRTLSINPPFAINQNIFQALSHPLTNGSEIFPRLVDLEVIGLTNHDFASLLLTRNLTSLSIFFIEGDAIATNIIPSLSSTCPSLRRIKLARSGQYISNETVGAICEVLCKLPLLEDVDCPRILASDQVLSHLACLPSLKQLSIALPAYLPEKTGNSGTIFQTLRKLSLSSSEPQSCLQLLESVTSPCVESIVLSTAEVFSTEISRKLFTSISSHQSIMRIIITERSWSALPENYGIYLNILDPLLHLHNLQHLRLSSASTYSVDDATLSKMASAWPHLESLRLWPPKKWEAEARITLPGIIPLLQCCPKLCFFGTAVNAALPIADVSAYSACNHSKISLDVGASPILDPASVAAFLSCVMPNLGFISALDTSNMRPSLRAYGTRWKQVKAIIGIAT</sequence>
<gene>
    <name evidence="1" type="ORF">BJ138DRAFT_788829</name>
</gene>
<comment type="caution">
    <text evidence="1">The sequence shown here is derived from an EMBL/GenBank/DDBJ whole genome shotgun (WGS) entry which is preliminary data.</text>
</comment>
<reference evidence="1" key="1">
    <citation type="journal article" date="2021" name="New Phytol.">
        <title>Evolutionary innovations through gain and loss of genes in the ectomycorrhizal Boletales.</title>
        <authorList>
            <person name="Wu G."/>
            <person name="Miyauchi S."/>
            <person name="Morin E."/>
            <person name="Kuo A."/>
            <person name="Drula E."/>
            <person name="Varga T."/>
            <person name="Kohler A."/>
            <person name="Feng B."/>
            <person name="Cao Y."/>
            <person name="Lipzen A."/>
            <person name="Daum C."/>
            <person name="Hundley H."/>
            <person name="Pangilinan J."/>
            <person name="Johnson J."/>
            <person name="Barry K."/>
            <person name="LaButti K."/>
            <person name="Ng V."/>
            <person name="Ahrendt S."/>
            <person name="Min B."/>
            <person name="Choi I.G."/>
            <person name="Park H."/>
            <person name="Plett J.M."/>
            <person name="Magnuson J."/>
            <person name="Spatafora J.W."/>
            <person name="Nagy L.G."/>
            <person name="Henrissat B."/>
            <person name="Grigoriev I.V."/>
            <person name="Yang Z.L."/>
            <person name="Xu J."/>
            <person name="Martin F.M."/>
        </authorList>
    </citation>
    <scope>NUCLEOTIDE SEQUENCE</scope>
    <source>
        <strain evidence="1">ATCC 28755</strain>
    </source>
</reference>
<protein>
    <submittedName>
        <fullName evidence="1">Uncharacterized protein</fullName>
    </submittedName>
</protein>
<name>A0ACB8AGG3_9AGAM</name>
<keyword evidence="2" id="KW-1185">Reference proteome</keyword>
<evidence type="ECO:0000313" key="1">
    <source>
        <dbReference type="EMBL" id="KAH7912434.1"/>
    </source>
</evidence>
<proteinExistence type="predicted"/>
<evidence type="ECO:0000313" key="2">
    <source>
        <dbReference type="Proteomes" id="UP000790377"/>
    </source>
</evidence>